<accession>A0A2V2BHH8</accession>
<keyword evidence="1" id="KW-1133">Transmembrane helix</keyword>
<name>A0A2V2BHH8_9GAMM</name>
<sequence>MNDFYRGLSPYCYIINAIFNAKKTGFSDNLNIRSYKQKIMNLLTFSDVYQASLLAFFSAAIH</sequence>
<gene>
    <name evidence="2" type="ORF">C7431_10419</name>
</gene>
<dbReference type="AlphaFoldDB" id="A0A2V2BHH8"/>
<evidence type="ECO:0000256" key="1">
    <source>
        <dbReference type="SAM" id="Phobius"/>
    </source>
</evidence>
<keyword evidence="1" id="KW-0812">Transmembrane</keyword>
<organism evidence="2 3">
    <name type="scientific">Pantoea allii</name>
    <dbReference type="NCBI Taxonomy" id="574096"/>
    <lineage>
        <taxon>Bacteria</taxon>
        <taxon>Pseudomonadati</taxon>
        <taxon>Pseudomonadota</taxon>
        <taxon>Gammaproteobacteria</taxon>
        <taxon>Enterobacterales</taxon>
        <taxon>Erwiniaceae</taxon>
        <taxon>Pantoea</taxon>
    </lineage>
</organism>
<evidence type="ECO:0000313" key="3">
    <source>
        <dbReference type="Proteomes" id="UP000245981"/>
    </source>
</evidence>
<feature type="transmembrane region" description="Helical" evidence="1">
    <location>
        <begin position="39"/>
        <end position="61"/>
    </location>
</feature>
<dbReference type="EMBL" id="QGHF01000004">
    <property type="protein sequence ID" value="PWK97345.1"/>
    <property type="molecule type" value="Genomic_DNA"/>
</dbReference>
<dbReference type="Proteomes" id="UP000245981">
    <property type="component" value="Unassembled WGS sequence"/>
</dbReference>
<comment type="caution">
    <text evidence="2">The sequence shown here is derived from an EMBL/GenBank/DDBJ whole genome shotgun (WGS) entry which is preliminary data.</text>
</comment>
<proteinExistence type="predicted"/>
<evidence type="ECO:0000313" key="2">
    <source>
        <dbReference type="EMBL" id="PWK97345.1"/>
    </source>
</evidence>
<protein>
    <submittedName>
        <fullName evidence="2">Uncharacterized protein</fullName>
    </submittedName>
</protein>
<reference evidence="2 3" key="1">
    <citation type="submission" date="2018-05" db="EMBL/GenBank/DDBJ databases">
        <title>Genomic Encyclopedia of Type Strains, Phase IV (KMG-V): Genome sequencing to study the core and pangenomes of soil and plant-associated prokaryotes.</title>
        <authorList>
            <person name="Whitman W."/>
        </authorList>
    </citation>
    <scope>NUCLEOTIDE SEQUENCE [LARGE SCALE GENOMIC DNA]</scope>
    <source>
        <strain evidence="2 3">PNA 200-10</strain>
    </source>
</reference>
<keyword evidence="1" id="KW-0472">Membrane</keyword>